<evidence type="ECO:0000313" key="1">
    <source>
        <dbReference type="EMBL" id="QJA63278.1"/>
    </source>
</evidence>
<gene>
    <name evidence="1" type="ORF">MM415B00636_0011</name>
</gene>
<protein>
    <submittedName>
        <fullName evidence="1">Uncharacterized protein</fullName>
    </submittedName>
</protein>
<dbReference type="AlphaFoldDB" id="A0A6M3J130"/>
<reference evidence="1" key="1">
    <citation type="submission" date="2020-03" db="EMBL/GenBank/DDBJ databases">
        <title>The deep terrestrial virosphere.</title>
        <authorList>
            <person name="Holmfeldt K."/>
            <person name="Nilsson E."/>
            <person name="Simone D."/>
            <person name="Lopez-Fernandez M."/>
            <person name="Wu X."/>
            <person name="de Brujin I."/>
            <person name="Lundin D."/>
            <person name="Andersson A."/>
            <person name="Bertilsson S."/>
            <person name="Dopson M."/>
        </authorList>
    </citation>
    <scope>NUCLEOTIDE SEQUENCE</scope>
    <source>
        <strain evidence="1">MM415B00636</strain>
    </source>
</reference>
<accession>A0A6M3J130</accession>
<name>A0A6M3J130_9ZZZZ</name>
<organism evidence="1">
    <name type="scientific">viral metagenome</name>
    <dbReference type="NCBI Taxonomy" id="1070528"/>
    <lineage>
        <taxon>unclassified sequences</taxon>
        <taxon>metagenomes</taxon>
        <taxon>organismal metagenomes</taxon>
    </lineage>
</organism>
<proteinExistence type="predicted"/>
<sequence>MDTRCAWCLQEQGIRPTEGDSHGICEKHYNELMDEISHNGKKGGDDDDQ</sequence>
<dbReference type="EMBL" id="MT141494">
    <property type="protein sequence ID" value="QJA63278.1"/>
    <property type="molecule type" value="Genomic_DNA"/>
</dbReference>